<feature type="compositionally biased region" description="Pro residues" evidence="2">
    <location>
        <begin position="7"/>
        <end position="20"/>
    </location>
</feature>
<gene>
    <name evidence="4" type="ORF">D5H75_34350</name>
</gene>
<comment type="caution">
    <text evidence="4">The sequence shown here is derived from an EMBL/GenBank/DDBJ whole genome shotgun (WGS) entry which is preliminary data.</text>
</comment>
<dbReference type="PANTHER" id="PTHR30204">
    <property type="entry name" value="REDOX-CYCLING DRUG-SENSING TRANSCRIPTIONAL ACTIVATOR SOXR"/>
    <property type="match status" value="1"/>
</dbReference>
<dbReference type="InterPro" id="IPR009061">
    <property type="entry name" value="DNA-bd_dom_put_sf"/>
</dbReference>
<evidence type="ECO:0000313" key="5">
    <source>
        <dbReference type="Proteomes" id="UP000265768"/>
    </source>
</evidence>
<dbReference type="SUPFAM" id="SSF46955">
    <property type="entry name" value="Putative DNA-binding domain"/>
    <property type="match status" value="1"/>
</dbReference>
<dbReference type="Pfam" id="PF13411">
    <property type="entry name" value="MerR_1"/>
    <property type="match status" value="1"/>
</dbReference>
<dbReference type="Gene3D" id="1.10.1660.10">
    <property type="match status" value="1"/>
</dbReference>
<dbReference type="OrthoDB" id="7849865at2"/>
<dbReference type="RefSeq" id="WP_119930752.1">
    <property type="nucleotide sequence ID" value="NZ_QZEY01000020.1"/>
</dbReference>
<dbReference type="SMART" id="SM00422">
    <property type="entry name" value="HTH_MERR"/>
    <property type="match status" value="1"/>
</dbReference>
<dbReference type="Gene3D" id="3.20.80.10">
    <property type="entry name" value="Regulatory factor, effector binding domain"/>
    <property type="match status" value="1"/>
</dbReference>
<name>A0A3A4A9Q3_9ACTN</name>
<keyword evidence="5" id="KW-1185">Reference proteome</keyword>
<dbReference type="EMBL" id="QZEY01000020">
    <property type="protein sequence ID" value="RJL23054.1"/>
    <property type="molecule type" value="Genomic_DNA"/>
</dbReference>
<dbReference type="Proteomes" id="UP000265768">
    <property type="component" value="Unassembled WGS sequence"/>
</dbReference>
<proteinExistence type="predicted"/>
<protein>
    <submittedName>
        <fullName evidence="4">MerR family transcriptional regulator</fullName>
    </submittedName>
</protein>
<feature type="region of interest" description="Disordered" evidence="2">
    <location>
        <begin position="1"/>
        <end position="20"/>
    </location>
</feature>
<organism evidence="4 5">
    <name type="scientific">Bailinhaonella thermotolerans</name>
    <dbReference type="NCBI Taxonomy" id="1070861"/>
    <lineage>
        <taxon>Bacteria</taxon>
        <taxon>Bacillati</taxon>
        <taxon>Actinomycetota</taxon>
        <taxon>Actinomycetes</taxon>
        <taxon>Streptosporangiales</taxon>
        <taxon>Streptosporangiaceae</taxon>
        <taxon>Bailinhaonella</taxon>
    </lineage>
</organism>
<reference evidence="4 5" key="1">
    <citation type="submission" date="2018-09" db="EMBL/GenBank/DDBJ databases">
        <title>YIM 75507 draft genome.</title>
        <authorList>
            <person name="Tang S."/>
            <person name="Feng Y."/>
        </authorList>
    </citation>
    <scope>NUCLEOTIDE SEQUENCE [LARGE SCALE GENOMIC DNA]</scope>
    <source>
        <strain evidence="4 5">YIM 75507</strain>
    </source>
</reference>
<evidence type="ECO:0000313" key="4">
    <source>
        <dbReference type="EMBL" id="RJL23054.1"/>
    </source>
</evidence>
<evidence type="ECO:0000259" key="3">
    <source>
        <dbReference type="PROSITE" id="PS50937"/>
    </source>
</evidence>
<dbReference type="PANTHER" id="PTHR30204:SF97">
    <property type="entry name" value="MERR FAMILY REGULATORY PROTEIN"/>
    <property type="match status" value="1"/>
</dbReference>
<keyword evidence="1" id="KW-0238">DNA-binding</keyword>
<dbReference type="InterPro" id="IPR047057">
    <property type="entry name" value="MerR_fam"/>
</dbReference>
<dbReference type="GO" id="GO:0003700">
    <property type="term" value="F:DNA-binding transcription factor activity"/>
    <property type="evidence" value="ECO:0007669"/>
    <property type="project" value="InterPro"/>
</dbReference>
<dbReference type="PROSITE" id="PS50937">
    <property type="entry name" value="HTH_MERR_2"/>
    <property type="match status" value="1"/>
</dbReference>
<feature type="domain" description="HTH merR-type" evidence="3">
    <location>
        <begin position="25"/>
        <end position="95"/>
    </location>
</feature>
<evidence type="ECO:0000256" key="2">
    <source>
        <dbReference type="SAM" id="MobiDB-lite"/>
    </source>
</evidence>
<sequence length="305" mass="33202">MSDLPRPAAPPEPSPAAPPACPSGLMTSGEFSVRSALSIKALRLYDANGLLRPALVDPRTGARRYGRDQLDLARRITALRALDLPLAQVARVLGLPARQAVAEVEEHWRRGEERRRAQRDLLAHVRRLLLGDDAPDPAFEVRERDVPEQRVISIQGHVTEDRLGAFITESSQALFAHLAEAGACLSGPPFTVFHGAVTRDSHGPVEVCLPTRSPIEPAGRIGLRLEPAHRQAYAELTRAQCAHPAILTAHDAVRGWLEDHGLAQCLPAREIYHPGWATAAPGDHAADVAFPFVPARDLHQNRGAR</sequence>
<dbReference type="GO" id="GO:0003677">
    <property type="term" value="F:DNA binding"/>
    <property type="evidence" value="ECO:0007669"/>
    <property type="project" value="UniProtKB-KW"/>
</dbReference>
<dbReference type="InterPro" id="IPR011256">
    <property type="entry name" value="Reg_factor_effector_dom_sf"/>
</dbReference>
<evidence type="ECO:0000256" key="1">
    <source>
        <dbReference type="ARBA" id="ARBA00023125"/>
    </source>
</evidence>
<accession>A0A3A4A9Q3</accession>
<dbReference type="InterPro" id="IPR000551">
    <property type="entry name" value="MerR-type_HTH_dom"/>
</dbReference>
<dbReference type="AlphaFoldDB" id="A0A3A4A9Q3"/>